<keyword evidence="3" id="KW-1185">Reference proteome</keyword>
<evidence type="ECO:0000313" key="2">
    <source>
        <dbReference type="EMBL" id="GFR63649.1"/>
    </source>
</evidence>
<evidence type="ECO:0000256" key="1">
    <source>
        <dbReference type="SAM" id="SignalP"/>
    </source>
</evidence>
<accession>A0AAV4ES75</accession>
<dbReference type="Proteomes" id="UP000762676">
    <property type="component" value="Unassembled WGS sequence"/>
</dbReference>
<dbReference type="AlphaFoldDB" id="A0AAV4ES75"/>
<proteinExistence type="predicted"/>
<reference evidence="2 3" key="1">
    <citation type="journal article" date="2021" name="Elife">
        <title>Chloroplast acquisition without the gene transfer in kleptoplastic sea slugs, Plakobranchus ocellatus.</title>
        <authorList>
            <person name="Maeda T."/>
            <person name="Takahashi S."/>
            <person name="Yoshida T."/>
            <person name="Shimamura S."/>
            <person name="Takaki Y."/>
            <person name="Nagai Y."/>
            <person name="Toyoda A."/>
            <person name="Suzuki Y."/>
            <person name="Arimoto A."/>
            <person name="Ishii H."/>
            <person name="Satoh N."/>
            <person name="Nishiyama T."/>
            <person name="Hasebe M."/>
            <person name="Maruyama T."/>
            <person name="Minagawa J."/>
            <person name="Obokata J."/>
            <person name="Shigenobu S."/>
        </authorList>
    </citation>
    <scope>NUCLEOTIDE SEQUENCE [LARGE SCALE GENOMIC DNA]</scope>
</reference>
<keyword evidence="1" id="KW-0732">Signal</keyword>
<dbReference type="EMBL" id="BMAT01000300">
    <property type="protein sequence ID" value="GFR63649.1"/>
    <property type="molecule type" value="Genomic_DNA"/>
</dbReference>
<name>A0AAV4ES75_9GAST</name>
<sequence>MFWSGRLLLGASLVCLLAALTPPTLGGDLIEELKAEQNKTQGQKKLVGKMIRALIRHKNSLQNLIETMTSKDEIQLEKDRNDLFKELHRVQGSRLYFVKMSIDFKLKIDYLGYMIFVLEKEANLTDTVIKLPDVMNSELLDPLAVLAEQSGLHKRLGLKGAKQFDTLMKLLDMHDQQPGKINKEIQGLQQRLRLEEMVELGSKLKNEIGVKGMADIRKALTIDMFYDLDSFF</sequence>
<feature type="signal peptide" evidence="1">
    <location>
        <begin position="1"/>
        <end position="26"/>
    </location>
</feature>
<comment type="caution">
    <text evidence="2">The sequence shown here is derived from an EMBL/GenBank/DDBJ whole genome shotgun (WGS) entry which is preliminary data.</text>
</comment>
<gene>
    <name evidence="2" type="ORF">ElyMa_000162100</name>
</gene>
<feature type="chain" id="PRO_5043607344" evidence="1">
    <location>
        <begin position="27"/>
        <end position="232"/>
    </location>
</feature>
<protein>
    <submittedName>
        <fullName evidence="2">Uncharacterized protein</fullName>
    </submittedName>
</protein>
<organism evidence="2 3">
    <name type="scientific">Elysia marginata</name>
    <dbReference type="NCBI Taxonomy" id="1093978"/>
    <lineage>
        <taxon>Eukaryota</taxon>
        <taxon>Metazoa</taxon>
        <taxon>Spiralia</taxon>
        <taxon>Lophotrochozoa</taxon>
        <taxon>Mollusca</taxon>
        <taxon>Gastropoda</taxon>
        <taxon>Heterobranchia</taxon>
        <taxon>Euthyneura</taxon>
        <taxon>Panpulmonata</taxon>
        <taxon>Sacoglossa</taxon>
        <taxon>Placobranchoidea</taxon>
        <taxon>Plakobranchidae</taxon>
        <taxon>Elysia</taxon>
    </lineage>
</organism>
<evidence type="ECO:0000313" key="3">
    <source>
        <dbReference type="Proteomes" id="UP000762676"/>
    </source>
</evidence>